<sequence>MKIFWEREDKALWHIDCVPGRNNGIIKVVEHQEERSLVVCLHCGKRGYYPVGCTGYACSEEVPLD</sequence>
<dbReference type="AlphaFoldDB" id="A0A6H1ZRB5"/>
<proteinExistence type="predicted"/>
<organism evidence="1">
    <name type="scientific">viral metagenome</name>
    <dbReference type="NCBI Taxonomy" id="1070528"/>
    <lineage>
        <taxon>unclassified sequences</taxon>
        <taxon>metagenomes</taxon>
        <taxon>organismal metagenomes</taxon>
    </lineage>
</organism>
<gene>
    <name evidence="1" type="ORF">TM448A01607_0016</name>
</gene>
<reference evidence="1" key="1">
    <citation type="submission" date="2020-03" db="EMBL/GenBank/DDBJ databases">
        <title>The deep terrestrial virosphere.</title>
        <authorList>
            <person name="Holmfeldt K."/>
            <person name="Nilsson E."/>
            <person name="Simone D."/>
            <person name="Lopez-Fernandez M."/>
            <person name="Wu X."/>
            <person name="de Brujin I."/>
            <person name="Lundin D."/>
            <person name="Andersson A."/>
            <person name="Bertilsson S."/>
            <person name="Dopson M."/>
        </authorList>
    </citation>
    <scope>NUCLEOTIDE SEQUENCE</scope>
    <source>
        <strain evidence="1">TM448A01607</strain>
    </source>
</reference>
<accession>A0A6H1ZRB5</accession>
<dbReference type="EMBL" id="MT144174">
    <property type="protein sequence ID" value="QJA50114.1"/>
    <property type="molecule type" value="Genomic_DNA"/>
</dbReference>
<evidence type="ECO:0000313" key="1">
    <source>
        <dbReference type="EMBL" id="QJA50114.1"/>
    </source>
</evidence>
<name>A0A6H1ZRB5_9ZZZZ</name>
<protein>
    <submittedName>
        <fullName evidence="1">Uncharacterized protein</fullName>
    </submittedName>
</protein>